<dbReference type="RefSeq" id="WP_096919669.1">
    <property type="nucleotide sequence ID" value="NZ_CP029487.1"/>
</dbReference>
<reference evidence="2 3" key="1">
    <citation type="submission" date="2018-05" db="EMBL/GenBank/DDBJ databases">
        <title>Genome comparison of Eubacterium sp.</title>
        <authorList>
            <person name="Feng Y."/>
            <person name="Sanchez-Andrea I."/>
            <person name="Stams A.J.M."/>
            <person name="De Vos W.M."/>
        </authorList>
    </citation>
    <scope>NUCLEOTIDE SEQUENCE [LARGE SCALE GENOMIC DNA]</scope>
    <source>
        <strain evidence="2 3">YI</strain>
    </source>
</reference>
<name>A0A2A5TG40_EUBML</name>
<keyword evidence="3" id="KW-1185">Reference proteome</keyword>
<evidence type="ECO:0000313" key="2">
    <source>
        <dbReference type="EMBL" id="QCT70708.1"/>
    </source>
</evidence>
<dbReference type="AlphaFoldDB" id="A0A2A5TG40"/>
<proteinExistence type="predicted"/>
<feature type="compositionally biased region" description="Basic and acidic residues" evidence="1">
    <location>
        <begin position="52"/>
        <end position="68"/>
    </location>
</feature>
<gene>
    <name evidence="2" type="ORF">CPZ25_004985</name>
</gene>
<protein>
    <submittedName>
        <fullName evidence="2">Uncharacterized protein</fullName>
    </submittedName>
</protein>
<dbReference type="Proteomes" id="UP000218387">
    <property type="component" value="Chromosome"/>
</dbReference>
<organism evidence="2 3">
    <name type="scientific">Eubacterium maltosivorans</name>
    <dbReference type="NCBI Taxonomy" id="2041044"/>
    <lineage>
        <taxon>Bacteria</taxon>
        <taxon>Bacillati</taxon>
        <taxon>Bacillota</taxon>
        <taxon>Clostridia</taxon>
        <taxon>Eubacteriales</taxon>
        <taxon>Eubacteriaceae</taxon>
        <taxon>Eubacterium</taxon>
    </lineage>
</organism>
<sequence>MTKHTIAGEFDKIKNKLHRKDKAGHPKELDVEDVISEEIDLNSEAAVNISEHNSREHASHPSIDDMTR</sequence>
<dbReference type="KEGG" id="emt:CPZ25_004985"/>
<accession>A0A2A5TG40</accession>
<dbReference type="EMBL" id="CP029487">
    <property type="protein sequence ID" value="QCT70708.1"/>
    <property type="molecule type" value="Genomic_DNA"/>
</dbReference>
<feature type="region of interest" description="Disordered" evidence="1">
    <location>
        <begin position="46"/>
        <end position="68"/>
    </location>
</feature>
<evidence type="ECO:0000256" key="1">
    <source>
        <dbReference type="SAM" id="MobiDB-lite"/>
    </source>
</evidence>
<evidence type="ECO:0000313" key="3">
    <source>
        <dbReference type="Proteomes" id="UP000218387"/>
    </source>
</evidence>